<keyword evidence="3" id="KW-1185">Reference proteome</keyword>
<feature type="region of interest" description="Disordered" evidence="1">
    <location>
        <begin position="68"/>
        <end position="93"/>
    </location>
</feature>
<organism evidence="2 3">
    <name type="scientific">Heliomicrobium undosum</name>
    <dbReference type="NCBI Taxonomy" id="121734"/>
    <lineage>
        <taxon>Bacteria</taxon>
        <taxon>Bacillati</taxon>
        <taxon>Bacillota</taxon>
        <taxon>Clostridia</taxon>
        <taxon>Eubacteriales</taxon>
        <taxon>Heliobacteriaceae</taxon>
        <taxon>Heliomicrobium</taxon>
    </lineage>
</organism>
<dbReference type="EMBL" id="WXEY01000016">
    <property type="protein sequence ID" value="MZP30642.1"/>
    <property type="molecule type" value="Genomic_DNA"/>
</dbReference>
<sequence length="131" mass="14706">MLLNAIFELGAPQQTTQTTIREEGGEKLNGMFFDLLKSVDADWATAIHDQEGKPFAISTLRSLARQTPMFIPPDHPSSSPKEGTGQNEGRRWRFTIRSPDQRLSEVIDQSAAEWEGKVDRIGNARLVIRNI</sequence>
<reference evidence="2 3" key="1">
    <citation type="submission" date="2020-01" db="EMBL/GenBank/DDBJ databases">
        <title>Whole-genome sequence of Heliobacterium undosum DSM 13378.</title>
        <authorList>
            <person name="Kyndt J.A."/>
            <person name="Meyer T.E."/>
        </authorList>
    </citation>
    <scope>NUCLEOTIDE SEQUENCE [LARGE SCALE GENOMIC DNA]</scope>
    <source>
        <strain evidence="2 3">DSM 13378</strain>
    </source>
</reference>
<evidence type="ECO:0000256" key="1">
    <source>
        <dbReference type="SAM" id="MobiDB-lite"/>
    </source>
</evidence>
<protein>
    <submittedName>
        <fullName evidence="2">Uncharacterized protein</fullName>
    </submittedName>
</protein>
<comment type="caution">
    <text evidence="2">The sequence shown here is derived from an EMBL/GenBank/DDBJ whole genome shotgun (WGS) entry which is preliminary data.</text>
</comment>
<feature type="compositionally biased region" description="Polar residues" evidence="1">
    <location>
        <begin position="76"/>
        <end position="87"/>
    </location>
</feature>
<name>A0A845L258_9FIRM</name>
<evidence type="ECO:0000313" key="3">
    <source>
        <dbReference type="Proteomes" id="UP000463470"/>
    </source>
</evidence>
<gene>
    <name evidence="2" type="ORF">GTO91_13055</name>
</gene>
<dbReference type="Gene3D" id="3.30.70.1890">
    <property type="match status" value="1"/>
</dbReference>
<dbReference type="AlphaFoldDB" id="A0A845L258"/>
<dbReference type="InterPro" id="IPR045747">
    <property type="entry name" value="CRISPR-assoc_prot_Cas6_N_sf"/>
</dbReference>
<dbReference type="Proteomes" id="UP000463470">
    <property type="component" value="Unassembled WGS sequence"/>
</dbReference>
<proteinExistence type="predicted"/>
<dbReference type="OrthoDB" id="425607at2"/>
<accession>A0A845L258</accession>
<evidence type="ECO:0000313" key="2">
    <source>
        <dbReference type="EMBL" id="MZP30642.1"/>
    </source>
</evidence>
<dbReference type="RefSeq" id="WP_161259163.1">
    <property type="nucleotide sequence ID" value="NZ_WXEY01000016.1"/>
</dbReference>